<gene>
    <name evidence="9" type="ORF">IAB46_10955</name>
</gene>
<feature type="transmembrane region" description="Helical" evidence="8">
    <location>
        <begin position="96"/>
        <end position="116"/>
    </location>
</feature>
<comment type="similarity">
    <text evidence="2 8">Belongs to the alanine or glycine:cation symporter (AGCS) (TC 2.A.25) family.</text>
</comment>
<dbReference type="Gene3D" id="1.20.1740.10">
    <property type="entry name" value="Amino acid/polyamine transporter I"/>
    <property type="match status" value="1"/>
</dbReference>
<reference evidence="9" key="1">
    <citation type="submission" date="2020-10" db="EMBL/GenBank/DDBJ databases">
        <authorList>
            <person name="Gilroy R."/>
        </authorList>
    </citation>
    <scope>NUCLEOTIDE SEQUENCE</scope>
    <source>
        <strain evidence="9">CHK178-757</strain>
    </source>
</reference>
<dbReference type="PANTHER" id="PTHR30330">
    <property type="entry name" value="AGSS FAMILY TRANSPORTER, SODIUM-ALANINE"/>
    <property type="match status" value="1"/>
</dbReference>
<feature type="transmembrane region" description="Helical" evidence="8">
    <location>
        <begin position="313"/>
        <end position="336"/>
    </location>
</feature>
<evidence type="ECO:0000256" key="7">
    <source>
        <dbReference type="ARBA" id="ARBA00023136"/>
    </source>
</evidence>
<reference evidence="9" key="2">
    <citation type="journal article" date="2021" name="PeerJ">
        <title>Extensive microbial diversity within the chicken gut microbiome revealed by metagenomics and culture.</title>
        <authorList>
            <person name="Gilroy R."/>
            <person name="Ravi A."/>
            <person name="Getino M."/>
            <person name="Pursley I."/>
            <person name="Horton D.L."/>
            <person name="Alikhan N.F."/>
            <person name="Baker D."/>
            <person name="Gharbi K."/>
            <person name="Hall N."/>
            <person name="Watson M."/>
            <person name="Adriaenssens E.M."/>
            <person name="Foster-Nyarko E."/>
            <person name="Jarju S."/>
            <person name="Secka A."/>
            <person name="Antonio M."/>
            <person name="Oren A."/>
            <person name="Chaudhuri R.R."/>
            <person name="La Ragione R."/>
            <person name="Hildebrand F."/>
            <person name="Pallen M.J."/>
        </authorList>
    </citation>
    <scope>NUCLEOTIDE SEQUENCE</scope>
    <source>
        <strain evidence="9">CHK178-757</strain>
    </source>
</reference>
<evidence type="ECO:0000256" key="5">
    <source>
        <dbReference type="ARBA" id="ARBA00022692"/>
    </source>
</evidence>
<dbReference type="GO" id="GO:0005886">
    <property type="term" value="C:plasma membrane"/>
    <property type="evidence" value="ECO:0007669"/>
    <property type="project" value="UniProtKB-SubCell"/>
</dbReference>
<feature type="transmembrane region" description="Helical" evidence="8">
    <location>
        <begin position="447"/>
        <end position="467"/>
    </location>
</feature>
<dbReference type="PRINTS" id="PR00175">
    <property type="entry name" value="NAALASMPORT"/>
</dbReference>
<feature type="transmembrane region" description="Helical" evidence="8">
    <location>
        <begin position="356"/>
        <end position="380"/>
    </location>
</feature>
<evidence type="ECO:0000256" key="6">
    <source>
        <dbReference type="ARBA" id="ARBA00022989"/>
    </source>
</evidence>
<accession>A0A9D1JR99</accession>
<feature type="transmembrane region" description="Helical" evidence="8">
    <location>
        <begin position="12"/>
        <end position="30"/>
    </location>
</feature>
<evidence type="ECO:0000313" key="10">
    <source>
        <dbReference type="Proteomes" id="UP000823927"/>
    </source>
</evidence>
<evidence type="ECO:0000256" key="3">
    <source>
        <dbReference type="ARBA" id="ARBA00022448"/>
    </source>
</evidence>
<evidence type="ECO:0000256" key="2">
    <source>
        <dbReference type="ARBA" id="ARBA00009261"/>
    </source>
</evidence>
<keyword evidence="4 8" id="KW-1003">Cell membrane</keyword>
<feature type="transmembrane region" description="Helical" evidence="8">
    <location>
        <begin position="65"/>
        <end position="90"/>
    </location>
</feature>
<feature type="transmembrane region" description="Helical" evidence="8">
    <location>
        <begin position="414"/>
        <end position="435"/>
    </location>
</feature>
<dbReference type="GO" id="GO:0005283">
    <property type="term" value="F:amino acid:sodium symporter activity"/>
    <property type="evidence" value="ECO:0007669"/>
    <property type="project" value="InterPro"/>
</dbReference>
<evidence type="ECO:0000256" key="8">
    <source>
        <dbReference type="RuleBase" id="RU363064"/>
    </source>
</evidence>
<evidence type="ECO:0000256" key="4">
    <source>
        <dbReference type="ARBA" id="ARBA00022475"/>
    </source>
</evidence>
<feature type="transmembrane region" description="Helical" evidence="8">
    <location>
        <begin position="185"/>
        <end position="207"/>
    </location>
</feature>
<keyword evidence="5 8" id="KW-0812">Transmembrane</keyword>
<keyword evidence="8" id="KW-0769">Symport</keyword>
<dbReference type="AlphaFoldDB" id="A0A9D1JR99"/>
<organism evidence="9 10">
    <name type="scientific">Candidatus Scybalocola faecigallinarum</name>
    <dbReference type="NCBI Taxonomy" id="2840941"/>
    <lineage>
        <taxon>Bacteria</taxon>
        <taxon>Bacillati</taxon>
        <taxon>Bacillota</taxon>
        <taxon>Clostridia</taxon>
        <taxon>Lachnospirales</taxon>
        <taxon>Lachnospiraceae</taxon>
        <taxon>Lachnospiraceae incertae sedis</taxon>
        <taxon>Candidatus Scybalocola (ex Gilroy et al. 2021)</taxon>
    </lineage>
</organism>
<dbReference type="NCBIfam" id="TIGR00835">
    <property type="entry name" value="agcS"/>
    <property type="match status" value="1"/>
</dbReference>
<comment type="subcellular location">
    <subcellularLocation>
        <location evidence="1 8">Cell membrane</location>
        <topology evidence="1 8">Multi-pass membrane protein</topology>
    </subcellularLocation>
</comment>
<protein>
    <submittedName>
        <fullName evidence="9">Alanine:cation symporter family protein</fullName>
    </submittedName>
</protein>
<dbReference type="EMBL" id="DVIT01000042">
    <property type="protein sequence ID" value="HIS48046.1"/>
    <property type="molecule type" value="Genomic_DNA"/>
</dbReference>
<feature type="transmembrane region" description="Helical" evidence="8">
    <location>
        <begin position="254"/>
        <end position="275"/>
    </location>
</feature>
<name>A0A9D1JR99_9FIRM</name>
<keyword evidence="7 8" id="KW-0472">Membrane</keyword>
<dbReference type="Proteomes" id="UP000823927">
    <property type="component" value="Unassembled WGS sequence"/>
</dbReference>
<keyword evidence="6 8" id="KW-1133">Transmembrane helix</keyword>
<keyword evidence="3 8" id="KW-0813">Transport</keyword>
<dbReference type="Pfam" id="PF01235">
    <property type="entry name" value="Na_Ala_symp"/>
    <property type="match status" value="1"/>
</dbReference>
<feature type="transmembrane region" description="Helical" evidence="8">
    <location>
        <begin position="146"/>
        <end position="165"/>
    </location>
</feature>
<evidence type="ECO:0000256" key="1">
    <source>
        <dbReference type="ARBA" id="ARBA00004651"/>
    </source>
</evidence>
<dbReference type="InterPro" id="IPR001463">
    <property type="entry name" value="Na/Ala_symport"/>
</dbReference>
<sequence>MAQCLEKLNTWIWGPWMLVFFMGTGIFLTVRLKFLPWKNLGFALRQVFKDIAGPKKRGEGEITPFQSLMTAMAAMMGTGNIAGVAAAMVLGGPGALIWMLISALLCMSCSLTETTLSMKYRQKNALGQVCGGPMYVMERGIRPKGLGRAMAVLFSLFTLGASLGMGNMTQANSISQALSDTFHVPPALCGGILFFLCLFVLMGGIACIGKVCSVLVPVMSVAYLAATVAVIIINRQNIPHGLYEMITMAFSPRAIGGGLGGSIVAGLSGAMRWGVARGVFSHEAGLGSAPIAAAAAKTDDPVGQSYIAMTGTFFDTILVCSATGLAIASSGLLGAAGRDGQLLTGVALTNTIFETALGPAGRLIITLGIAMFAFATIIGWEYYGEKALEYIVESGWRRKGDTMSVLRRRRWISFYRLIYCAFVFVGAVASLEAVWNFSDIMNGAMALPNLVCILLLSGEAAAMIVPYECSE</sequence>
<feature type="transmembrane region" description="Helical" evidence="8">
    <location>
        <begin position="214"/>
        <end position="234"/>
    </location>
</feature>
<proteinExistence type="inferred from homology"/>
<dbReference type="PANTHER" id="PTHR30330:SF3">
    <property type="entry name" value="TRANSCRIPTIONAL REGULATOR, LRP FAMILY"/>
    <property type="match status" value="1"/>
</dbReference>
<evidence type="ECO:0000313" key="9">
    <source>
        <dbReference type="EMBL" id="HIS48046.1"/>
    </source>
</evidence>
<comment type="caution">
    <text evidence="9">The sequence shown here is derived from an EMBL/GenBank/DDBJ whole genome shotgun (WGS) entry which is preliminary data.</text>
</comment>